<dbReference type="Gene3D" id="3.40.50.620">
    <property type="entry name" value="HUPs"/>
    <property type="match status" value="1"/>
</dbReference>
<dbReference type="RefSeq" id="WP_305938186.1">
    <property type="nucleotide sequence ID" value="NZ_CP132191.1"/>
</dbReference>
<dbReference type="Pfam" id="PF05636">
    <property type="entry name" value="HIGH_NTase1"/>
    <property type="match status" value="1"/>
</dbReference>
<organism evidence="2 3">
    <name type="scientific">Mycoplasma seminis</name>
    <dbReference type="NCBI Taxonomy" id="512749"/>
    <lineage>
        <taxon>Bacteria</taxon>
        <taxon>Bacillati</taxon>
        <taxon>Mycoplasmatota</taxon>
        <taxon>Mollicutes</taxon>
        <taxon>Mycoplasmataceae</taxon>
        <taxon>Mycoplasma</taxon>
    </lineage>
</organism>
<dbReference type="Proteomes" id="UP001237011">
    <property type="component" value="Chromosome"/>
</dbReference>
<reference evidence="2" key="1">
    <citation type="submission" date="2023-08" db="EMBL/GenBank/DDBJ databases">
        <title>Complete genome sequence of Mycoplasma seminis 2200.</title>
        <authorList>
            <person name="Spergser J."/>
        </authorList>
    </citation>
    <scope>NUCLEOTIDE SEQUENCE [LARGE SCALE GENOMIC DNA]</scope>
    <source>
        <strain evidence="2">2200</strain>
    </source>
</reference>
<gene>
    <name evidence="2" type="ORF">Q8852_01230</name>
</gene>
<dbReference type="InterPro" id="IPR014729">
    <property type="entry name" value="Rossmann-like_a/b/a_fold"/>
</dbReference>
<proteinExistence type="predicted"/>
<dbReference type="PANTHER" id="PTHR37825">
    <property type="entry name" value="TRNA(MET) CYTIDINE ACETATE LIGASE"/>
    <property type="match status" value="1"/>
</dbReference>
<evidence type="ECO:0000313" key="3">
    <source>
        <dbReference type="Proteomes" id="UP001237011"/>
    </source>
</evidence>
<sequence length="307" mass="35535">MKKNKKNRVGIIAEYNPFHNGHIYQINWIKQNIPNAYIIVAMSNKYTQRGEITCASFKQRKAIALKYGVDKVFKMDDKYVIQAAHVFAQAGVELLNKHKIKYLVFGSETNNVELFVQIANIIKNNPKQYSELIKKYMKKGANSFPKASNLAIQDLSNQNIQLPNDILGLEYVKHIIFNDYDITPISIQRTIGFHSEEVINNFASATKIRELLLQGKDFSAFTPMQLKLNPKNNIQNTYKKFVKKVTKLSPEALRKYKLIDEGIENLFKKQVALNNDYDSFIEACISKRYTRNRIKRCYINILLGNKK</sequence>
<dbReference type="EMBL" id="CP132191">
    <property type="protein sequence ID" value="WLP85761.1"/>
    <property type="molecule type" value="Genomic_DNA"/>
</dbReference>
<dbReference type="InterPro" id="IPR008513">
    <property type="entry name" value="tRNA(Met)_cyd_acetate_ligase"/>
</dbReference>
<evidence type="ECO:0000313" key="2">
    <source>
        <dbReference type="EMBL" id="WLP85761.1"/>
    </source>
</evidence>
<protein>
    <submittedName>
        <fullName evidence="2">Nucleotidyltransferase</fullName>
    </submittedName>
</protein>
<dbReference type="SUPFAM" id="SSF52374">
    <property type="entry name" value="Nucleotidylyl transferase"/>
    <property type="match status" value="1"/>
</dbReference>
<dbReference type="PANTHER" id="PTHR37825:SF1">
    <property type="entry name" value="TRNA(MET) CYTIDINE ACETATE LIGASE"/>
    <property type="match status" value="1"/>
</dbReference>
<keyword evidence="3" id="KW-1185">Reference proteome</keyword>
<dbReference type="NCBIfam" id="NF010192">
    <property type="entry name" value="PRK13671.1"/>
    <property type="match status" value="1"/>
</dbReference>
<accession>A0ABY9HBE2</accession>
<keyword evidence="1" id="KW-0694">RNA-binding</keyword>
<evidence type="ECO:0000256" key="1">
    <source>
        <dbReference type="ARBA" id="ARBA00022884"/>
    </source>
</evidence>
<dbReference type="NCBIfam" id="TIGR00125">
    <property type="entry name" value="cyt_tran_rel"/>
    <property type="match status" value="1"/>
</dbReference>
<dbReference type="InterPro" id="IPR004821">
    <property type="entry name" value="Cyt_trans-like"/>
</dbReference>
<name>A0ABY9HBE2_9MOLU</name>